<proteinExistence type="predicted"/>
<gene>
    <name evidence="3" type="ORF">FMOSSE_LOCUS751</name>
</gene>
<keyword evidence="4" id="KW-1185">Reference proteome</keyword>
<feature type="domain" description="TLDc" evidence="2">
    <location>
        <begin position="371"/>
        <end position="571"/>
    </location>
</feature>
<dbReference type="AlphaFoldDB" id="A0A9N8V384"/>
<feature type="compositionally biased region" description="Basic and acidic residues" evidence="1">
    <location>
        <begin position="602"/>
        <end position="617"/>
    </location>
</feature>
<dbReference type="PROSITE" id="PS51886">
    <property type="entry name" value="TLDC"/>
    <property type="match status" value="1"/>
</dbReference>
<reference evidence="3" key="1">
    <citation type="submission" date="2021-06" db="EMBL/GenBank/DDBJ databases">
        <authorList>
            <person name="Kallberg Y."/>
            <person name="Tangrot J."/>
            <person name="Rosling A."/>
        </authorList>
    </citation>
    <scope>NUCLEOTIDE SEQUENCE</scope>
    <source>
        <strain evidence="3">87-6 pot B 2015</strain>
    </source>
</reference>
<dbReference type="EMBL" id="CAJVPP010000078">
    <property type="protein sequence ID" value="CAG8440245.1"/>
    <property type="molecule type" value="Genomic_DNA"/>
</dbReference>
<dbReference type="Pfam" id="PF07534">
    <property type="entry name" value="TLD"/>
    <property type="match status" value="1"/>
</dbReference>
<evidence type="ECO:0000313" key="4">
    <source>
        <dbReference type="Proteomes" id="UP000789375"/>
    </source>
</evidence>
<feature type="region of interest" description="Disordered" evidence="1">
    <location>
        <begin position="578"/>
        <end position="617"/>
    </location>
</feature>
<sequence length="617" mass="71939">MNDKNLIDSSFDVIIKVGNKRRLFANDNTDTNPFRDVKFLNKIHDFNQYYKEFYAHSSILLKNTKSKYFYNAIIPERKHDTLNNTFTANSNVDFTKKKLPDNEKLSTIHPCDEKKRKDNVKVIILELPNIEPSIFEVILEGNLDVVDFTKQKMISILFASSFLNLKPLITHLFTYNFSGTLHSLNASYFSSNLNNNELDQRKCIVDQLCLEYTSNLFISDVYLSFHKGFIYDILSSNNLIMNELEVWTKLIKWGIHNSNLSPKNSSLASNVLPNEMIKGFSNKQLAALEGMIKDFISLIRFHHIGLDDYFKEIGNPFKNILPKGLNKAIFKYHMKKEIFKNMIILSARYYQQIDSTIIVGEQTALLAKWIKECKSSNVDHNFLTLEELVKEEKQFKFKLLLRGSKYGFGIGTFHQICDGIDNTICIIKVKNSGEIIGGYNPFSWQSYYRFGFQTYPYRGYNVPCSSSFLFSLNNNNIRNDNHSTKNILSKVKKNHISEAIYYSQINGPKFGRHDLYLMNKSMSNIEDWNYNRSIHDNKEKLVGYCKQYSYTQQIIDKPFFEIEDYEIFQYFSPPNRQLESLSSDNSDNENFPNDFIENILDSESRRPKGRPPDNARF</sequence>
<dbReference type="InterPro" id="IPR006571">
    <property type="entry name" value="TLDc_dom"/>
</dbReference>
<protein>
    <submittedName>
        <fullName evidence="3">7516_t:CDS:1</fullName>
    </submittedName>
</protein>
<name>A0A9N8V384_FUNMO</name>
<evidence type="ECO:0000313" key="3">
    <source>
        <dbReference type="EMBL" id="CAG8440245.1"/>
    </source>
</evidence>
<feature type="compositionally biased region" description="Low complexity" evidence="1">
    <location>
        <begin position="578"/>
        <end position="590"/>
    </location>
</feature>
<organism evidence="3 4">
    <name type="scientific">Funneliformis mosseae</name>
    <name type="common">Endomycorrhizal fungus</name>
    <name type="synonym">Glomus mosseae</name>
    <dbReference type="NCBI Taxonomy" id="27381"/>
    <lineage>
        <taxon>Eukaryota</taxon>
        <taxon>Fungi</taxon>
        <taxon>Fungi incertae sedis</taxon>
        <taxon>Mucoromycota</taxon>
        <taxon>Glomeromycotina</taxon>
        <taxon>Glomeromycetes</taxon>
        <taxon>Glomerales</taxon>
        <taxon>Glomeraceae</taxon>
        <taxon>Funneliformis</taxon>
    </lineage>
</organism>
<comment type="caution">
    <text evidence="3">The sequence shown here is derived from an EMBL/GenBank/DDBJ whole genome shotgun (WGS) entry which is preliminary data.</text>
</comment>
<accession>A0A9N8V384</accession>
<evidence type="ECO:0000259" key="2">
    <source>
        <dbReference type="PROSITE" id="PS51886"/>
    </source>
</evidence>
<dbReference type="Proteomes" id="UP000789375">
    <property type="component" value="Unassembled WGS sequence"/>
</dbReference>
<evidence type="ECO:0000256" key="1">
    <source>
        <dbReference type="SAM" id="MobiDB-lite"/>
    </source>
</evidence>